<keyword evidence="3" id="KW-1185">Reference proteome</keyword>
<dbReference type="GO" id="GO:0003887">
    <property type="term" value="F:DNA-directed DNA polymerase activity"/>
    <property type="evidence" value="ECO:0007669"/>
    <property type="project" value="TreeGrafter"/>
</dbReference>
<reference evidence="2" key="1">
    <citation type="journal article" date="2023" name="Mol. Biol. Evol.">
        <title>Third-Generation Sequencing Reveals the Adaptive Role of the Epigenome in Three Deep-Sea Polychaetes.</title>
        <authorList>
            <person name="Perez M."/>
            <person name="Aroh O."/>
            <person name="Sun Y."/>
            <person name="Lan Y."/>
            <person name="Juniper S.K."/>
            <person name="Young C.R."/>
            <person name="Angers B."/>
            <person name="Qian P.Y."/>
        </authorList>
    </citation>
    <scope>NUCLEOTIDE SEQUENCE</scope>
    <source>
        <strain evidence="2">P08H-3</strain>
    </source>
</reference>
<proteinExistence type="predicted"/>
<dbReference type="PANTHER" id="PTHR45990">
    <property type="entry name" value="DNA REPAIR PROTEIN REV1"/>
    <property type="match status" value="1"/>
</dbReference>
<feature type="region of interest" description="Disordered" evidence="1">
    <location>
        <begin position="59"/>
        <end position="80"/>
    </location>
</feature>
<dbReference type="EMBL" id="JAODUP010000548">
    <property type="protein sequence ID" value="KAK2147539.1"/>
    <property type="molecule type" value="Genomic_DNA"/>
</dbReference>
<evidence type="ECO:0000313" key="3">
    <source>
        <dbReference type="Proteomes" id="UP001208570"/>
    </source>
</evidence>
<dbReference type="GO" id="GO:0017125">
    <property type="term" value="F:deoxycytidyl transferase activity"/>
    <property type="evidence" value="ECO:0007669"/>
    <property type="project" value="TreeGrafter"/>
</dbReference>
<organism evidence="2 3">
    <name type="scientific">Paralvinella palmiformis</name>
    <dbReference type="NCBI Taxonomy" id="53620"/>
    <lineage>
        <taxon>Eukaryota</taxon>
        <taxon>Metazoa</taxon>
        <taxon>Spiralia</taxon>
        <taxon>Lophotrochozoa</taxon>
        <taxon>Annelida</taxon>
        <taxon>Polychaeta</taxon>
        <taxon>Sedentaria</taxon>
        <taxon>Canalipalpata</taxon>
        <taxon>Terebellida</taxon>
        <taxon>Terebelliformia</taxon>
        <taxon>Alvinellidae</taxon>
        <taxon>Paralvinella</taxon>
    </lineage>
</organism>
<evidence type="ECO:0000313" key="2">
    <source>
        <dbReference type="EMBL" id="KAK2147539.1"/>
    </source>
</evidence>
<comment type="caution">
    <text evidence="2">The sequence shown here is derived from an EMBL/GenBank/DDBJ whole genome shotgun (WGS) entry which is preliminary data.</text>
</comment>
<accession>A0AAD9J716</accession>
<dbReference type="InterPro" id="IPR036420">
    <property type="entry name" value="BRCT_dom_sf"/>
</dbReference>
<feature type="compositionally biased region" description="Basic and acidic residues" evidence="1">
    <location>
        <begin position="70"/>
        <end position="80"/>
    </location>
</feature>
<dbReference type="SUPFAM" id="SSF52113">
    <property type="entry name" value="BRCT domain"/>
    <property type="match status" value="1"/>
</dbReference>
<dbReference type="GO" id="GO:0042276">
    <property type="term" value="P:error-prone translesion synthesis"/>
    <property type="evidence" value="ECO:0007669"/>
    <property type="project" value="TreeGrafter"/>
</dbReference>
<dbReference type="AlphaFoldDB" id="A0AAD9J716"/>
<protein>
    <submittedName>
        <fullName evidence="2">Uncharacterized protein</fullName>
    </submittedName>
</protein>
<sequence>MSSSSRGRRHKKMEPSAADIKQLILEHGGVFHHYYKRELDTHIIASNLPNSKVANLSAKKSKLQPGLQFKSDHKSNKTPEKQITTVNGSKDNMVMDGTSTVLGMKNQGSHCSNLHMKEENSVQDSFQVTAQSAKDSDRTYVNELQQQGDHSYPSCDKLRELATYRLEELAYQRIVQELMAYERAYYQNRVYQRKKNSKPNIQSLMYEDELVDVLDDCEHQSGDQFEKGSLLPTEQQAFHSMAEIVSCSYEARKASQFVVYQ</sequence>
<dbReference type="GO" id="GO:0005634">
    <property type="term" value="C:nucleus"/>
    <property type="evidence" value="ECO:0007669"/>
    <property type="project" value="TreeGrafter"/>
</dbReference>
<dbReference type="Gene3D" id="3.40.50.10190">
    <property type="entry name" value="BRCT domain"/>
    <property type="match status" value="1"/>
</dbReference>
<dbReference type="GO" id="GO:0070987">
    <property type="term" value="P:error-free translesion synthesis"/>
    <property type="evidence" value="ECO:0007669"/>
    <property type="project" value="TreeGrafter"/>
</dbReference>
<dbReference type="Gene3D" id="3.40.1170.60">
    <property type="match status" value="1"/>
</dbReference>
<dbReference type="Proteomes" id="UP001208570">
    <property type="component" value="Unassembled WGS sequence"/>
</dbReference>
<name>A0AAD9J716_9ANNE</name>
<gene>
    <name evidence="2" type="ORF">LSH36_548g05019</name>
</gene>
<dbReference type="PANTHER" id="PTHR45990:SF1">
    <property type="entry name" value="DNA REPAIR PROTEIN REV1"/>
    <property type="match status" value="1"/>
</dbReference>
<evidence type="ECO:0000256" key="1">
    <source>
        <dbReference type="SAM" id="MobiDB-lite"/>
    </source>
</evidence>